<evidence type="ECO:0000313" key="3">
    <source>
        <dbReference type="Proteomes" id="UP000799757"/>
    </source>
</evidence>
<reference evidence="2" key="1">
    <citation type="journal article" date="2020" name="Stud. Mycol.">
        <title>101 Dothideomycetes genomes: a test case for predicting lifestyles and emergence of pathogens.</title>
        <authorList>
            <person name="Haridas S."/>
            <person name="Albert R."/>
            <person name="Binder M."/>
            <person name="Bloem J."/>
            <person name="Labutti K."/>
            <person name="Salamov A."/>
            <person name="Andreopoulos B."/>
            <person name="Baker S."/>
            <person name="Barry K."/>
            <person name="Bills G."/>
            <person name="Bluhm B."/>
            <person name="Cannon C."/>
            <person name="Castanera R."/>
            <person name="Culley D."/>
            <person name="Daum C."/>
            <person name="Ezra D."/>
            <person name="Gonzalez J."/>
            <person name="Henrissat B."/>
            <person name="Kuo A."/>
            <person name="Liang C."/>
            <person name="Lipzen A."/>
            <person name="Lutzoni F."/>
            <person name="Magnuson J."/>
            <person name="Mondo S."/>
            <person name="Nolan M."/>
            <person name="Ohm R."/>
            <person name="Pangilinan J."/>
            <person name="Park H.-J."/>
            <person name="Ramirez L."/>
            <person name="Alfaro M."/>
            <person name="Sun H."/>
            <person name="Tritt A."/>
            <person name="Yoshinaga Y."/>
            <person name="Zwiers L.-H."/>
            <person name="Turgeon B."/>
            <person name="Goodwin S."/>
            <person name="Spatafora J."/>
            <person name="Crous P."/>
            <person name="Grigoriev I."/>
        </authorList>
    </citation>
    <scope>NUCLEOTIDE SEQUENCE</scope>
    <source>
        <strain evidence="2">CBS 109.77</strain>
    </source>
</reference>
<evidence type="ECO:0000313" key="2">
    <source>
        <dbReference type="EMBL" id="KAF2790347.1"/>
    </source>
</evidence>
<protein>
    <submittedName>
        <fullName evidence="2">Uncharacterized protein</fullName>
    </submittedName>
</protein>
<dbReference type="Proteomes" id="UP000799757">
    <property type="component" value="Unassembled WGS sequence"/>
</dbReference>
<feature type="compositionally biased region" description="Low complexity" evidence="1">
    <location>
        <begin position="223"/>
        <end position="236"/>
    </location>
</feature>
<evidence type="ECO:0000256" key="1">
    <source>
        <dbReference type="SAM" id="MobiDB-lite"/>
    </source>
</evidence>
<name>A0A6A6X340_9PLEO</name>
<dbReference type="AlphaFoldDB" id="A0A6A6X340"/>
<dbReference type="EMBL" id="MU002079">
    <property type="protein sequence ID" value="KAF2790347.1"/>
    <property type="molecule type" value="Genomic_DNA"/>
</dbReference>
<gene>
    <name evidence="2" type="ORF">K505DRAFT_282758</name>
</gene>
<feature type="region of interest" description="Disordered" evidence="1">
    <location>
        <begin position="223"/>
        <end position="254"/>
    </location>
</feature>
<dbReference type="PANTHER" id="PTHR38846:SF1">
    <property type="entry name" value="C3H1-TYPE DOMAIN-CONTAINING PROTEIN"/>
    <property type="match status" value="1"/>
</dbReference>
<dbReference type="PANTHER" id="PTHR38846">
    <property type="entry name" value="C3H1-TYPE DOMAIN-CONTAINING PROTEIN"/>
    <property type="match status" value="1"/>
</dbReference>
<proteinExistence type="predicted"/>
<keyword evidence="3" id="KW-1185">Reference proteome</keyword>
<sequence>MATNPQHRQLGLWAAGTDFVLDVDASAKREFARLAKTRGWTGGDEEWNKHWLLCFGESYTYVPPRKSSTPSPIQQQQHSIKYSLPLEALKAKPILSPEFVMSPNATDPEQEFFRDCHRSGDPVHGKRWRNKWKQCFGQFWSLDQFGRWQEKGPASKLQRMCFGVYEGFTLVKDADVIQEFARLRREMQWSRDTCLKESKWCFGSYLGPNICIQTFRSDSDSSSISGWGSDSGSESGHTVYTPSHSDDGGISLPAHSDPTVALSDGFKRLDIDQDNSSKSEIQRRAEAYAEDFGTLLGTDPKKLETWQKLCNILDIEPTPQSVTQCKKSYSRVWVNLYNLIGHLRDPDTVPLRSFKSYGEFSKYTKRAGHVFPKTAAKKNAFLKALLHRIF</sequence>
<dbReference type="OrthoDB" id="6105938at2759"/>
<accession>A0A6A6X340</accession>
<organism evidence="2 3">
    <name type="scientific">Melanomma pulvis-pyrius CBS 109.77</name>
    <dbReference type="NCBI Taxonomy" id="1314802"/>
    <lineage>
        <taxon>Eukaryota</taxon>
        <taxon>Fungi</taxon>
        <taxon>Dikarya</taxon>
        <taxon>Ascomycota</taxon>
        <taxon>Pezizomycotina</taxon>
        <taxon>Dothideomycetes</taxon>
        <taxon>Pleosporomycetidae</taxon>
        <taxon>Pleosporales</taxon>
        <taxon>Melanommataceae</taxon>
        <taxon>Melanomma</taxon>
    </lineage>
</organism>